<dbReference type="AlphaFoldDB" id="N1UT18"/>
<reference evidence="1 2" key="1">
    <citation type="journal article" date="2013" name="Genome Announc.">
        <title>Draft Genome Sequence of Arthrobacter crystallopoietes Strain BAB-32, Revealing Genes for Bioremediation.</title>
        <authorList>
            <person name="Joshi M.N."/>
            <person name="Pandit A.S."/>
            <person name="Sharma A."/>
            <person name="Pandya R.V."/>
            <person name="Desai S.M."/>
            <person name="Saxena A.K."/>
            <person name="Bagatharia S.B."/>
        </authorList>
    </citation>
    <scope>NUCLEOTIDE SEQUENCE [LARGE SCALE GENOMIC DNA]</scope>
    <source>
        <strain evidence="1 2">BAB-32</strain>
    </source>
</reference>
<gene>
    <name evidence="1" type="ORF">D477_014206</name>
</gene>
<dbReference type="RefSeq" id="WP_005270137.1">
    <property type="nucleotide sequence ID" value="NZ_ANPE02000169.1"/>
</dbReference>
<dbReference type="OrthoDB" id="4205565at2"/>
<sequence>MSTQTIETAEPTTAGKLQPLDVHSQDNYHHEMLERFSRDVADHRMEIRHDDGLYRHIVFAKEKNSWHCRFELITSPWQLTIRGDMGCFVFSRQEDMIGFFNQCYVNAHYWAEKVVARDQYADIIEHDEEKFTRFVLEDFRERRFDYEPKVAAEIWADIRSKILDDFEDRSTRDACLYLLDQFSCHGFEYDDVHDRDFTDYSAQYLWCCHAILWGVKQYLAAKKESL</sequence>
<evidence type="ECO:0000313" key="1">
    <source>
        <dbReference type="EMBL" id="EMY33561.1"/>
    </source>
</evidence>
<proteinExistence type="predicted"/>
<comment type="caution">
    <text evidence="1">The sequence shown here is derived from an EMBL/GenBank/DDBJ whole genome shotgun (WGS) entry which is preliminary data.</text>
</comment>
<keyword evidence="2" id="KW-1185">Reference proteome</keyword>
<protein>
    <submittedName>
        <fullName evidence="1">Uncharacterized protein</fullName>
    </submittedName>
</protein>
<accession>N1UT18</accession>
<dbReference type="Proteomes" id="UP000010729">
    <property type="component" value="Unassembled WGS sequence"/>
</dbReference>
<dbReference type="EMBL" id="ANPE02000169">
    <property type="protein sequence ID" value="EMY33561.1"/>
    <property type="molecule type" value="Genomic_DNA"/>
</dbReference>
<name>N1UT18_9MICC</name>
<organism evidence="1 2">
    <name type="scientific">Arthrobacter crystallopoietes BAB-32</name>
    <dbReference type="NCBI Taxonomy" id="1246476"/>
    <lineage>
        <taxon>Bacteria</taxon>
        <taxon>Bacillati</taxon>
        <taxon>Actinomycetota</taxon>
        <taxon>Actinomycetes</taxon>
        <taxon>Micrococcales</taxon>
        <taxon>Micrococcaceae</taxon>
        <taxon>Crystallibacter</taxon>
    </lineage>
</organism>
<evidence type="ECO:0000313" key="2">
    <source>
        <dbReference type="Proteomes" id="UP000010729"/>
    </source>
</evidence>